<feature type="binding site" evidence="5">
    <location>
        <position position="73"/>
    </location>
    <ligand>
        <name>isopentenyl diphosphate</name>
        <dbReference type="ChEBI" id="CHEBI:128769"/>
    </ligand>
</feature>
<dbReference type="InterPro" id="IPR003451">
    <property type="entry name" value="LytB/IspH"/>
</dbReference>
<dbReference type="NCBIfam" id="TIGR00216">
    <property type="entry name" value="ispH_lytB"/>
    <property type="match status" value="1"/>
</dbReference>
<keyword evidence="7" id="KW-0689">Ribosomal protein</keyword>
<keyword evidence="5" id="KW-0414">Isoprene biosynthesis</keyword>
<feature type="binding site" evidence="5">
    <location>
        <position position="261"/>
    </location>
    <ligand>
        <name>dimethylallyl diphosphate</name>
        <dbReference type="ChEBI" id="CHEBI:57623"/>
    </ligand>
</feature>
<feature type="active site" description="Proton donor" evidence="5">
    <location>
        <position position="125"/>
    </location>
</feature>
<dbReference type="OrthoDB" id="9804077at2"/>
<evidence type="ECO:0000313" key="7">
    <source>
        <dbReference type="EMBL" id="MCR2042664.1"/>
    </source>
</evidence>
<dbReference type="SUPFAM" id="SSF50249">
    <property type="entry name" value="Nucleic acid-binding proteins"/>
    <property type="match status" value="4"/>
</dbReference>
<feature type="binding site" evidence="5">
    <location>
        <position position="219"/>
    </location>
    <ligand>
        <name>isopentenyl diphosphate</name>
        <dbReference type="ChEBI" id="CHEBI:128769"/>
    </ligand>
</feature>
<comment type="pathway">
    <text evidence="5">Isoprenoid biosynthesis; dimethylallyl diphosphate biosynthesis; dimethylallyl diphosphate from (2E)-4-hydroxy-3-methylbutenyl diphosphate: step 1/1.</text>
</comment>
<comment type="similarity">
    <text evidence="5">Belongs to the IspH family.</text>
</comment>
<feature type="binding site" evidence="5">
    <location>
        <position position="217"/>
    </location>
    <ligand>
        <name>(2E)-4-hydroxy-3-methylbut-2-enyl diphosphate</name>
        <dbReference type="ChEBI" id="CHEBI:128753"/>
    </ligand>
</feature>
<dbReference type="PROSITE" id="PS50126">
    <property type="entry name" value="S1"/>
    <property type="match status" value="4"/>
</dbReference>
<feature type="domain" description="S1 motif" evidence="6">
    <location>
        <begin position="555"/>
        <end position="624"/>
    </location>
</feature>
<dbReference type="PANTHER" id="PTHR30426">
    <property type="entry name" value="4-HYDROXY-3-METHYLBUT-2-ENYL DIPHOSPHATE REDUCTASE"/>
    <property type="match status" value="1"/>
</dbReference>
<dbReference type="HAMAP" id="MF_00191">
    <property type="entry name" value="IspH"/>
    <property type="match status" value="1"/>
</dbReference>
<dbReference type="PANTHER" id="PTHR30426:SF0">
    <property type="entry name" value="4-HYDROXY-3-METHYLBUT-2-ENYL DIPHOSPHATE REDUCTASE"/>
    <property type="match status" value="1"/>
</dbReference>
<feature type="binding site" evidence="5">
    <location>
        <position position="261"/>
    </location>
    <ligand>
        <name>(2E)-4-hydroxy-3-methylbut-2-enyl diphosphate</name>
        <dbReference type="ChEBI" id="CHEBI:128753"/>
    </ligand>
</feature>
<dbReference type="InterPro" id="IPR003029">
    <property type="entry name" value="S1_domain"/>
</dbReference>
<sequence>MEIIIADNAGFCFGVKRAVDMSTDELEKENDSIYSLGPLIHNKQAVEKLNGLGLKVANSIDDIKNGKVIIRSHGIPNNIYENIKNKNLDVIDCTCPYVKNIHKKANEYWKNGYKIIIIGDKEHPEVIGINGWCNNEGIIINNKEEAENLPNLKKACILSQTTNTLDKFNTLVDIVSNKVDELEIFNTICNATSLRQNSCKDIAKKVEAMIVIGGYHSSNTNKLVEISKKYCQNVYHIETIDDLSLETISGYETVGLTAGASTPDWIIKEVIDKMENINNDEMMKAIEDSMIYLQRGSIVKGKVILVTDNEVIVNVGYKSDGIIERSELSNEPNLSPKELFKEDDEIEVYVLNLDDGEGNVVLSTKRVETIKNWDKVEQIYENQEKVECKVVEIVKGGVIALVNGLRAFIPASLLSVKYVKNLENYKGKTLLVKITDFNRNKNRIILSRKEVEMEELNEMKEKIWENLEIGKIIKGEIKRITNFGAFVDIGGIDGLVHISDLSWNKIKHPSEVISEGEEIKVEVLNFDKDKNRISLGLKQTLPKPWEIFIEECNIGDIVEGNVVNLLDFGAFVRLDSGVDGLVHISQISNEHINRPSDKLKIGEKVKVKIMDINEDKERISLSMKEALDEEENEEYVIENKEIDSTIEEIIKDKE</sequence>
<feature type="binding site" evidence="5">
    <location>
        <position position="73"/>
    </location>
    <ligand>
        <name>(2E)-4-hydroxy-3-methylbut-2-enyl diphosphate</name>
        <dbReference type="ChEBI" id="CHEBI:128753"/>
    </ligand>
</feature>
<evidence type="ECO:0000256" key="5">
    <source>
        <dbReference type="HAMAP-Rule" id="MF_00191"/>
    </source>
</evidence>
<feature type="binding site" evidence="5">
    <location>
        <position position="41"/>
    </location>
    <ligand>
        <name>dimethylallyl diphosphate</name>
        <dbReference type="ChEBI" id="CHEBI:57623"/>
    </ligand>
</feature>
<name>A0A9X2MFE4_9FIRM</name>
<dbReference type="CDD" id="cd05688">
    <property type="entry name" value="S1_RPS1_repeat_ec3"/>
    <property type="match status" value="1"/>
</dbReference>
<feature type="binding site" evidence="5">
    <location>
        <position position="161"/>
    </location>
    <ligand>
        <name>(2E)-4-hydroxy-3-methylbut-2-enyl diphosphate</name>
        <dbReference type="ChEBI" id="CHEBI:128753"/>
    </ligand>
</feature>
<dbReference type="Gene3D" id="3.40.1010.20">
    <property type="entry name" value="4-hydroxy-3-methylbut-2-enyl diphosphate reductase, catalytic domain"/>
    <property type="match status" value="2"/>
</dbReference>
<dbReference type="EC" id="1.17.7.4" evidence="5"/>
<dbReference type="GO" id="GO:0046872">
    <property type="term" value="F:metal ion binding"/>
    <property type="evidence" value="ECO:0007669"/>
    <property type="project" value="UniProtKB-KW"/>
</dbReference>
<feature type="binding site" evidence="5">
    <location>
        <position position="219"/>
    </location>
    <ligand>
        <name>(2E)-4-hydroxy-3-methylbut-2-enyl diphosphate</name>
        <dbReference type="ChEBI" id="CHEBI:128753"/>
    </ligand>
</feature>
<feature type="domain" description="S1 motif" evidence="6">
    <location>
        <begin position="296"/>
        <end position="365"/>
    </location>
</feature>
<comment type="catalytic activity">
    <reaction evidence="5">
        <text>isopentenyl diphosphate + 2 oxidized [2Fe-2S]-[ferredoxin] + H2O = (2E)-4-hydroxy-3-methylbut-2-enyl diphosphate + 2 reduced [2Fe-2S]-[ferredoxin] + 2 H(+)</text>
        <dbReference type="Rhea" id="RHEA:24488"/>
        <dbReference type="Rhea" id="RHEA-COMP:10000"/>
        <dbReference type="Rhea" id="RHEA-COMP:10001"/>
        <dbReference type="ChEBI" id="CHEBI:15377"/>
        <dbReference type="ChEBI" id="CHEBI:15378"/>
        <dbReference type="ChEBI" id="CHEBI:33737"/>
        <dbReference type="ChEBI" id="CHEBI:33738"/>
        <dbReference type="ChEBI" id="CHEBI:128753"/>
        <dbReference type="ChEBI" id="CHEBI:128769"/>
        <dbReference type="EC" id="1.17.7.4"/>
    </reaction>
</comment>
<feature type="binding site" evidence="5">
    <location>
        <position position="217"/>
    </location>
    <ligand>
        <name>dimethylallyl diphosphate</name>
        <dbReference type="ChEBI" id="CHEBI:57623"/>
    </ligand>
</feature>
<dbReference type="NCBIfam" id="NF009024">
    <property type="entry name" value="PRK12360.1"/>
    <property type="match status" value="1"/>
</dbReference>
<proteinExistence type="inferred from homology"/>
<keyword evidence="3 5" id="KW-0408">Iron</keyword>
<feature type="binding site" evidence="5">
    <location>
        <position position="219"/>
    </location>
    <ligand>
        <name>dimethylallyl diphosphate</name>
        <dbReference type="ChEBI" id="CHEBI:57623"/>
    </ligand>
</feature>
<dbReference type="Gene3D" id="3.40.50.11270">
    <property type="match status" value="1"/>
</dbReference>
<comment type="catalytic activity">
    <reaction evidence="5">
        <text>dimethylallyl diphosphate + 2 oxidized [2Fe-2S]-[ferredoxin] + H2O = (2E)-4-hydroxy-3-methylbut-2-enyl diphosphate + 2 reduced [2Fe-2S]-[ferredoxin] + 2 H(+)</text>
        <dbReference type="Rhea" id="RHEA:24825"/>
        <dbReference type="Rhea" id="RHEA-COMP:10000"/>
        <dbReference type="Rhea" id="RHEA-COMP:10001"/>
        <dbReference type="ChEBI" id="CHEBI:15377"/>
        <dbReference type="ChEBI" id="CHEBI:15378"/>
        <dbReference type="ChEBI" id="CHEBI:33737"/>
        <dbReference type="ChEBI" id="CHEBI:33738"/>
        <dbReference type="ChEBI" id="CHEBI:57623"/>
        <dbReference type="ChEBI" id="CHEBI:128753"/>
        <dbReference type="EC" id="1.17.7.4"/>
    </reaction>
</comment>
<reference evidence="7" key="1">
    <citation type="submission" date="2022-07" db="EMBL/GenBank/DDBJ databases">
        <title>Enhanced cultured diversity of the mouse gut microbiota enables custom-made synthetic communities.</title>
        <authorList>
            <person name="Afrizal A."/>
        </authorList>
    </citation>
    <scope>NUCLEOTIDE SEQUENCE</scope>
    <source>
        <strain evidence="7">DSM 29482</strain>
    </source>
</reference>
<evidence type="ECO:0000259" key="6">
    <source>
        <dbReference type="PROSITE" id="PS50126"/>
    </source>
</evidence>
<dbReference type="EMBL" id="JANJZL010000001">
    <property type="protein sequence ID" value="MCR2042664.1"/>
    <property type="molecule type" value="Genomic_DNA"/>
</dbReference>
<gene>
    <name evidence="5" type="primary">ispH</name>
    <name evidence="7" type="ORF">NSA23_00905</name>
</gene>
<keyword evidence="1 5" id="KW-0004">4Fe-4S</keyword>
<dbReference type="GO" id="GO:0051539">
    <property type="term" value="F:4 iron, 4 sulfur cluster binding"/>
    <property type="evidence" value="ECO:0007669"/>
    <property type="project" value="UniProtKB-UniRule"/>
</dbReference>
<keyword evidence="4 5" id="KW-0411">Iron-sulfur</keyword>
<dbReference type="AlphaFoldDB" id="A0A9X2MFE4"/>
<dbReference type="NCBIfam" id="NF005208">
    <property type="entry name" value="PRK06676.1"/>
    <property type="match status" value="1"/>
</dbReference>
<comment type="pathway">
    <text evidence="5">Isoprenoid biosynthesis; isopentenyl diphosphate biosynthesis via DXP pathway; isopentenyl diphosphate from 1-deoxy-D-xylulose 5-phosphate: step 6/6.</text>
</comment>
<evidence type="ECO:0000313" key="8">
    <source>
        <dbReference type="Proteomes" id="UP001142078"/>
    </source>
</evidence>
<feature type="binding site" evidence="5">
    <location>
        <position position="218"/>
    </location>
    <ligand>
        <name>dimethylallyl diphosphate</name>
        <dbReference type="ChEBI" id="CHEBI:57623"/>
    </ligand>
</feature>
<dbReference type="NCBIfam" id="NF000907">
    <property type="entry name" value="PRK00087.1"/>
    <property type="match status" value="1"/>
</dbReference>
<protein>
    <recommendedName>
        <fullName evidence="5">4-hydroxy-3-methylbut-2-enyl diphosphate reductase</fullName>
        <shortName evidence="5">HMBPP reductase</shortName>
        <ecNumber evidence="5">1.17.7.4</ecNumber>
    </recommendedName>
</protein>
<dbReference type="GO" id="GO:0050992">
    <property type="term" value="P:dimethylallyl diphosphate biosynthetic process"/>
    <property type="evidence" value="ECO:0007669"/>
    <property type="project" value="UniProtKB-UniRule"/>
</dbReference>
<dbReference type="GO" id="GO:0005737">
    <property type="term" value="C:cytoplasm"/>
    <property type="evidence" value="ECO:0007669"/>
    <property type="project" value="UniProtKB-ARBA"/>
</dbReference>
<dbReference type="Pfam" id="PF02401">
    <property type="entry name" value="LYTB"/>
    <property type="match status" value="1"/>
</dbReference>
<evidence type="ECO:0000256" key="3">
    <source>
        <dbReference type="ARBA" id="ARBA00023004"/>
    </source>
</evidence>
<dbReference type="Pfam" id="PF00575">
    <property type="entry name" value="S1"/>
    <property type="match status" value="4"/>
</dbReference>
<evidence type="ECO:0000256" key="2">
    <source>
        <dbReference type="ARBA" id="ARBA00022723"/>
    </source>
</evidence>
<dbReference type="CDD" id="cd13944">
    <property type="entry name" value="lytB_ispH"/>
    <property type="match status" value="1"/>
</dbReference>
<dbReference type="CDD" id="cd05687">
    <property type="entry name" value="S1_RPS1_repeat_ec1_hs1"/>
    <property type="match status" value="1"/>
</dbReference>
<feature type="binding site" evidence="5">
    <location>
        <position position="123"/>
    </location>
    <ligand>
        <name>dimethylallyl diphosphate</name>
        <dbReference type="ChEBI" id="CHEBI:57623"/>
    </ligand>
</feature>
<evidence type="ECO:0000256" key="4">
    <source>
        <dbReference type="ARBA" id="ARBA00023014"/>
    </source>
</evidence>
<dbReference type="Proteomes" id="UP001142078">
    <property type="component" value="Unassembled WGS sequence"/>
</dbReference>
<feature type="binding site" evidence="5">
    <location>
        <position position="189"/>
    </location>
    <ligand>
        <name>[4Fe-4S] cluster</name>
        <dbReference type="ChEBI" id="CHEBI:49883"/>
    </ligand>
</feature>
<keyword evidence="7" id="KW-0687">Ribonucleoprotein</keyword>
<feature type="binding site" evidence="5">
    <location>
        <position position="41"/>
    </location>
    <ligand>
        <name>(2E)-4-hydroxy-3-methylbut-2-enyl diphosphate</name>
        <dbReference type="ChEBI" id="CHEBI:128753"/>
    </ligand>
</feature>
<feature type="binding site" evidence="5">
    <location>
        <position position="41"/>
    </location>
    <ligand>
        <name>isopentenyl diphosphate</name>
        <dbReference type="ChEBI" id="CHEBI:128769"/>
    </ligand>
</feature>
<comment type="function">
    <text evidence="5">Catalyzes the conversion of 1-hydroxy-2-methyl-2-(E)-butenyl 4-diphosphate (HMBPP) into a mixture of isopentenyl diphosphate (IPP) and dimethylallyl diphosphate (DMAPP). Acts in the terminal step of the DOXP/MEP pathway for isoprenoid precursor biosynthesis.</text>
</comment>
<feature type="binding site" evidence="5">
    <location>
        <position position="218"/>
    </location>
    <ligand>
        <name>isopentenyl diphosphate</name>
        <dbReference type="ChEBI" id="CHEBI:128769"/>
    </ligand>
</feature>
<dbReference type="GO" id="GO:0003729">
    <property type="term" value="F:mRNA binding"/>
    <property type="evidence" value="ECO:0007669"/>
    <property type="project" value="UniProtKB-ARBA"/>
</dbReference>
<feature type="binding site" evidence="5">
    <location>
        <position position="123"/>
    </location>
    <ligand>
        <name>(2E)-4-hydroxy-3-methylbut-2-enyl diphosphate</name>
        <dbReference type="ChEBI" id="CHEBI:128753"/>
    </ligand>
</feature>
<comment type="caution">
    <text evidence="7">The sequence shown here is derived from an EMBL/GenBank/DDBJ whole genome shotgun (WGS) entry which is preliminary data.</text>
</comment>
<feature type="domain" description="S1 motif" evidence="6">
    <location>
        <begin position="470"/>
        <end position="538"/>
    </location>
</feature>
<comment type="cofactor">
    <cofactor evidence="5">
        <name>[4Fe-4S] cluster</name>
        <dbReference type="ChEBI" id="CHEBI:49883"/>
    </cofactor>
    <text evidence="5">Binds 1 [4Fe-4S] cluster per subunit.</text>
</comment>
<feature type="binding site" evidence="5">
    <location>
        <position position="261"/>
    </location>
    <ligand>
        <name>isopentenyl diphosphate</name>
        <dbReference type="ChEBI" id="CHEBI:128769"/>
    </ligand>
</feature>
<feature type="binding site" evidence="5">
    <location>
        <position position="95"/>
    </location>
    <ligand>
        <name>[4Fe-4S] cluster</name>
        <dbReference type="ChEBI" id="CHEBI:49883"/>
    </ligand>
</feature>
<dbReference type="FunFam" id="2.40.50.140:FF:000051">
    <property type="entry name" value="RNA-binding transcriptional accessory protein"/>
    <property type="match status" value="2"/>
</dbReference>
<dbReference type="GO" id="GO:0051745">
    <property type="term" value="F:4-hydroxy-3-methylbut-2-enyl diphosphate reductase activity"/>
    <property type="evidence" value="ECO:0007669"/>
    <property type="project" value="UniProtKB-UniRule"/>
</dbReference>
<dbReference type="SMART" id="SM00316">
    <property type="entry name" value="S1"/>
    <property type="match status" value="4"/>
</dbReference>
<dbReference type="NCBIfam" id="NF002187">
    <property type="entry name" value="PRK01045.1-1"/>
    <property type="match status" value="1"/>
</dbReference>
<feature type="binding site" evidence="5">
    <location>
        <position position="123"/>
    </location>
    <ligand>
        <name>isopentenyl diphosphate</name>
        <dbReference type="ChEBI" id="CHEBI:128769"/>
    </ligand>
</feature>
<dbReference type="Gene3D" id="2.40.50.140">
    <property type="entry name" value="Nucleic acid-binding proteins"/>
    <property type="match status" value="4"/>
</dbReference>
<keyword evidence="8" id="KW-1185">Reference proteome</keyword>
<dbReference type="GO" id="GO:0016114">
    <property type="term" value="P:terpenoid biosynthetic process"/>
    <property type="evidence" value="ECO:0007669"/>
    <property type="project" value="UniProtKB-UniRule"/>
</dbReference>
<feature type="binding site" evidence="5">
    <location>
        <position position="217"/>
    </location>
    <ligand>
        <name>isopentenyl diphosphate</name>
        <dbReference type="ChEBI" id="CHEBI:128769"/>
    </ligand>
</feature>
<dbReference type="RefSeq" id="WP_042681904.1">
    <property type="nucleotide sequence ID" value="NZ_CABKTM010000043.1"/>
</dbReference>
<feature type="binding site" evidence="5">
    <location>
        <position position="12"/>
    </location>
    <ligand>
        <name>[4Fe-4S] cluster</name>
        <dbReference type="ChEBI" id="CHEBI:49883"/>
    </ligand>
</feature>
<accession>A0A9X2MFE4</accession>
<dbReference type="GO" id="GO:0019288">
    <property type="term" value="P:isopentenyl diphosphate biosynthetic process, methylerythritol 4-phosphate pathway"/>
    <property type="evidence" value="ECO:0007669"/>
    <property type="project" value="UniProtKB-UniRule"/>
</dbReference>
<dbReference type="PRINTS" id="PR00681">
    <property type="entry name" value="RIBOSOMALS1"/>
</dbReference>
<keyword evidence="5 7" id="KW-0560">Oxidoreductase</keyword>
<feature type="binding site" evidence="5">
    <location>
        <position position="218"/>
    </location>
    <ligand>
        <name>(2E)-4-hydroxy-3-methylbut-2-enyl diphosphate</name>
        <dbReference type="ChEBI" id="CHEBI:128753"/>
    </ligand>
</feature>
<dbReference type="InterPro" id="IPR035104">
    <property type="entry name" value="Ribosomal_protein_S1-like"/>
</dbReference>
<keyword evidence="2 5" id="KW-0479">Metal-binding</keyword>
<dbReference type="InterPro" id="IPR012340">
    <property type="entry name" value="NA-bd_OB-fold"/>
</dbReference>
<organism evidence="7 8">
    <name type="scientific">Anaerosalibacter massiliensis</name>
    <dbReference type="NCBI Taxonomy" id="1347392"/>
    <lineage>
        <taxon>Bacteria</taxon>
        <taxon>Bacillati</taxon>
        <taxon>Bacillota</taxon>
        <taxon>Tissierellia</taxon>
        <taxon>Tissierellales</taxon>
        <taxon>Sporanaerobacteraceae</taxon>
        <taxon>Anaerosalibacter</taxon>
    </lineage>
</organism>
<dbReference type="CDD" id="cd04465">
    <property type="entry name" value="S1_RPS1_repeat_ec2_hs2"/>
    <property type="match status" value="1"/>
</dbReference>
<feature type="binding site" evidence="5">
    <location>
        <position position="73"/>
    </location>
    <ligand>
        <name>dimethylallyl diphosphate</name>
        <dbReference type="ChEBI" id="CHEBI:57623"/>
    </ligand>
</feature>
<dbReference type="GO" id="GO:0005840">
    <property type="term" value="C:ribosome"/>
    <property type="evidence" value="ECO:0007669"/>
    <property type="project" value="UniProtKB-KW"/>
</dbReference>
<feature type="domain" description="S1 motif" evidence="6">
    <location>
        <begin position="383"/>
        <end position="449"/>
    </location>
</feature>
<evidence type="ECO:0000256" key="1">
    <source>
        <dbReference type="ARBA" id="ARBA00022485"/>
    </source>
</evidence>